<gene>
    <name evidence="2" type="ORF">CKQ53_13240</name>
</gene>
<name>A0AAD0SHE0_9GAMM</name>
<organism evidence="2 3">
    <name type="scientific">Lonsdalea britannica</name>
    <dbReference type="NCBI Taxonomy" id="1082704"/>
    <lineage>
        <taxon>Bacteria</taxon>
        <taxon>Pseudomonadati</taxon>
        <taxon>Pseudomonadota</taxon>
        <taxon>Gammaproteobacteria</taxon>
        <taxon>Enterobacterales</taxon>
        <taxon>Pectobacteriaceae</taxon>
        <taxon>Lonsdalea</taxon>
    </lineage>
</organism>
<dbReference type="PROSITE" id="PS51688">
    <property type="entry name" value="ICA"/>
    <property type="match status" value="1"/>
</dbReference>
<reference evidence="2 3" key="1">
    <citation type="submission" date="2017-08" db="EMBL/GenBank/DDBJ databases">
        <title>Comparative genomics of bacteria isolated from necrotic lesions of AOD affected trees.</title>
        <authorList>
            <person name="Doonan J."/>
            <person name="Denman S."/>
            <person name="McDonald J.E."/>
        </authorList>
    </citation>
    <scope>NUCLEOTIDE SEQUENCE [LARGE SCALE GENOMIC DNA]</scope>
    <source>
        <strain evidence="2 3">477</strain>
    </source>
</reference>
<dbReference type="EMBL" id="CP023009">
    <property type="protein sequence ID" value="AXW87839.1"/>
    <property type="molecule type" value="Genomic_DNA"/>
</dbReference>
<dbReference type="KEGG" id="lbq:CKQ53_13240"/>
<dbReference type="Pfam" id="PF13884">
    <property type="entry name" value="Peptidase_S74"/>
    <property type="match status" value="1"/>
</dbReference>
<sequence length="294" mass="31046">MTAITAQLASQVTYAIRGLNLDKNNWQQILSGSGTVTVNLPDGTTYSGPAWKGVTDQISAINISLAAVNSAKLGIANNLSDLADKAAARTNLGVIPSSGGTLAGPLNCTTGFPLTVPFNGDSSGYGVCKGVDNFQASYQYYISSGNFHSARILLQQTSSGTSYVWTFRNDGNAYSGGSWVNGSDERHKTNIKVVDNALESVVGWRGCTYNKKDGVAEVGLIAQDVEKNCPIAVSESPREFSDGTVIDDFKYLNTSGAAAAYHTEAIKQLLDLIEESISNPESALAKIKEIKGGD</sequence>
<proteinExistence type="predicted"/>
<evidence type="ECO:0000313" key="3">
    <source>
        <dbReference type="Proteomes" id="UP000263881"/>
    </source>
</evidence>
<feature type="domain" description="Peptidase S74" evidence="1">
    <location>
        <begin position="183"/>
        <end position="284"/>
    </location>
</feature>
<keyword evidence="3" id="KW-1185">Reference proteome</keyword>
<protein>
    <recommendedName>
        <fullName evidence="1">Peptidase S74 domain-containing protein</fullName>
    </recommendedName>
</protein>
<accession>A0AAD0SHE0</accession>
<evidence type="ECO:0000313" key="2">
    <source>
        <dbReference type="EMBL" id="AXW87839.1"/>
    </source>
</evidence>
<dbReference type="AlphaFoldDB" id="A0AAD0SHE0"/>
<dbReference type="InterPro" id="IPR030392">
    <property type="entry name" value="S74_ICA"/>
</dbReference>
<dbReference type="Proteomes" id="UP000263881">
    <property type="component" value="Chromosome"/>
</dbReference>
<evidence type="ECO:0000259" key="1">
    <source>
        <dbReference type="PROSITE" id="PS51688"/>
    </source>
</evidence>